<dbReference type="Pfam" id="PF20150">
    <property type="entry name" value="2EXR"/>
    <property type="match status" value="1"/>
</dbReference>
<gene>
    <name evidence="2" type="ORF">AU210_015205</name>
</gene>
<dbReference type="EMBL" id="MABQ02000011">
    <property type="protein sequence ID" value="PCD23688.1"/>
    <property type="molecule type" value="Genomic_DNA"/>
</dbReference>
<name>A0A2H3G756_FUSOX</name>
<organism evidence="2 3">
    <name type="scientific">Fusarium oxysporum f. sp. radicis-cucumerinum</name>
    <dbReference type="NCBI Taxonomy" id="327505"/>
    <lineage>
        <taxon>Eukaryota</taxon>
        <taxon>Fungi</taxon>
        <taxon>Dikarya</taxon>
        <taxon>Ascomycota</taxon>
        <taxon>Pezizomycotina</taxon>
        <taxon>Sordariomycetes</taxon>
        <taxon>Hypocreomycetidae</taxon>
        <taxon>Hypocreales</taxon>
        <taxon>Nectriaceae</taxon>
        <taxon>Fusarium</taxon>
        <taxon>Fusarium oxysporum species complex</taxon>
    </lineage>
</organism>
<dbReference type="AlphaFoldDB" id="A0A2H3G756"/>
<sequence length="360" mass="41117">MGQSMSNDFESFNKLPPELCLMIWEEALPKKKDTHAAYKIFRSAFLHGLRLEKSDGADGPLPLLEACYDARAVAMKSGSYMTVKNKKYRIFCERLRGLFEKRYHSVWVDNSFTTLHVPIAALTCGRITNLPSNIQAIASTVPTQQGLEALQKCLTQDPEYKGIKTVFLGIVGIPIHYSKGDDPDYYPCTESDSAVVPLDDKKLIAYLASAYKAHASMAIGDPVLREEGFYRKSALRFKNSLEKDWKHYHSLRSKWDPENGIRLLPAVIFEKKTRKAVLWSSGLLESLALKIKISHREAQADLAWMDAFAYENGAGNENNLNELPFQRERRRVAHREKNTVRELYYSPHDFEGERRWNVPP</sequence>
<reference evidence="2 3" key="1">
    <citation type="journal article" date="2016" name="Environ. Microbiol.">
        <title>Effector profiles distinguish formae speciales of Fusarium oxysporum.</title>
        <authorList>
            <person name="van Dam P."/>
            <person name="Fokkens L."/>
            <person name="Schmidt S.M."/>
            <person name="Linmans J.H."/>
            <person name="Kistler H.C."/>
            <person name="Ma L.J."/>
            <person name="Rep M."/>
        </authorList>
    </citation>
    <scope>NUCLEOTIDE SEQUENCE [LARGE SCALE GENOMIC DNA]</scope>
    <source>
        <strain evidence="2 3">Forc016</strain>
    </source>
</reference>
<evidence type="ECO:0000313" key="2">
    <source>
        <dbReference type="EMBL" id="PCD23688.1"/>
    </source>
</evidence>
<accession>A0A2H3G756</accession>
<feature type="domain" description="2EXR" evidence="1">
    <location>
        <begin position="9"/>
        <end position="108"/>
    </location>
</feature>
<reference evidence="2 3" key="2">
    <citation type="journal article" date="2017" name="Sci. Rep.">
        <title>A mobile pathogenicity chromosome in Fusarium oxysporum for infection of multiple cucurbit species.</title>
        <authorList>
            <person name="van Dam P."/>
            <person name="Fokkens L."/>
            <person name="Ayukawa Y."/>
            <person name="van der Gragt M."/>
            <person name="Ter Horst A."/>
            <person name="Brankovics B."/>
            <person name="Houterman P.M."/>
            <person name="Arie T."/>
            <person name="Rep M."/>
        </authorList>
    </citation>
    <scope>NUCLEOTIDE SEQUENCE [LARGE SCALE GENOMIC DNA]</scope>
    <source>
        <strain evidence="2 3">Forc016</strain>
    </source>
</reference>
<dbReference type="InterPro" id="IPR045518">
    <property type="entry name" value="2EXR"/>
</dbReference>
<evidence type="ECO:0000259" key="1">
    <source>
        <dbReference type="Pfam" id="PF20150"/>
    </source>
</evidence>
<evidence type="ECO:0000313" key="3">
    <source>
        <dbReference type="Proteomes" id="UP000219602"/>
    </source>
</evidence>
<comment type="caution">
    <text evidence="2">The sequence shown here is derived from an EMBL/GenBank/DDBJ whole genome shotgun (WGS) entry which is preliminary data.</text>
</comment>
<protein>
    <recommendedName>
        <fullName evidence="1">2EXR domain-containing protein</fullName>
    </recommendedName>
</protein>
<dbReference type="Proteomes" id="UP000219602">
    <property type="component" value="Chromosome 13"/>
</dbReference>
<proteinExistence type="predicted"/>